<protein>
    <submittedName>
        <fullName evidence="1">Uncharacterized protein</fullName>
    </submittedName>
</protein>
<gene>
    <name evidence="1" type="ORF">MILVUS5_LOCUS2766</name>
</gene>
<accession>A0ACB0IFP4</accession>
<keyword evidence="2" id="KW-1185">Reference proteome</keyword>
<dbReference type="EMBL" id="CASHSV030000001">
    <property type="protein sequence ID" value="CAJ2631139.1"/>
    <property type="molecule type" value="Genomic_DNA"/>
</dbReference>
<comment type="caution">
    <text evidence="1">The sequence shown here is derived from an EMBL/GenBank/DDBJ whole genome shotgun (WGS) entry which is preliminary data.</text>
</comment>
<organism evidence="1 2">
    <name type="scientific">Trifolium pratense</name>
    <name type="common">Red clover</name>
    <dbReference type="NCBI Taxonomy" id="57577"/>
    <lineage>
        <taxon>Eukaryota</taxon>
        <taxon>Viridiplantae</taxon>
        <taxon>Streptophyta</taxon>
        <taxon>Embryophyta</taxon>
        <taxon>Tracheophyta</taxon>
        <taxon>Spermatophyta</taxon>
        <taxon>Magnoliopsida</taxon>
        <taxon>eudicotyledons</taxon>
        <taxon>Gunneridae</taxon>
        <taxon>Pentapetalae</taxon>
        <taxon>rosids</taxon>
        <taxon>fabids</taxon>
        <taxon>Fabales</taxon>
        <taxon>Fabaceae</taxon>
        <taxon>Papilionoideae</taxon>
        <taxon>50 kb inversion clade</taxon>
        <taxon>NPAAA clade</taxon>
        <taxon>Hologalegina</taxon>
        <taxon>IRL clade</taxon>
        <taxon>Trifolieae</taxon>
        <taxon>Trifolium</taxon>
    </lineage>
</organism>
<sequence>MNLPINNPNQNDENVDQFETISSGSRSRPLSGASHFTHPELLRRRLHNTRRLSRYYQDIYWLLMNQLRFLLRVYIAETCLSAFQEDQVPTNVVAENYNRKCAFTDCEKKSMPITTFCFAHILSDPRQVLYKPCEFVISSWPSFTSLAHVLWFSVLSYGYL</sequence>
<evidence type="ECO:0000313" key="1">
    <source>
        <dbReference type="EMBL" id="CAJ2631139.1"/>
    </source>
</evidence>
<evidence type="ECO:0000313" key="2">
    <source>
        <dbReference type="Proteomes" id="UP001177021"/>
    </source>
</evidence>
<name>A0ACB0IFP4_TRIPR</name>
<dbReference type="Proteomes" id="UP001177021">
    <property type="component" value="Unassembled WGS sequence"/>
</dbReference>
<reference evidence="1" key="1">
    <citation type="submission" date="2023-10" db="EMBL/GenBank/DDBJ databases">
        <authorList>
            <person name="Rodriguez Cubillos JULIANA M."/>
            <person name="De Vega J."/>
        </authorList>
    </citation>
    <scope>NUCLEOTIDE SEQUENCE</scope>
</reference>
<proteinExistence type="predicted"/>